<evidence type="ECO:0000256" key="3">
    <source>
        <dbReference type="ARBA" id="ARBA00022833"/>
    </source>
</evidence>
<feature type="domain" description="RING-CH-type" evidence="6">
    <location>
        <begin position="188"/>
        <end position="250"/>
    </location>
</feature>
<feature type="transmembrane region" description="Helical" evidence="5">
    <location>
        <begin position="366"/>
        <end position="388"/>
    </location>
</feature>
<comment type="caution">
    <text evidence="7">The sequence shown here is derived from an EMBL/GenBank/DDBJ whole genome shotgun (WGS) entry which is preliminary data.</text>
</comment>
<proteinExistence type="predicted"/>
<evidence type="ECO:0000313" key="7">
    <source>
        <dbReference type="EMBL" id="KAK1316047.1"/>
    </source>
</evidence>
<organism evidence="7 8">
    <name type="scientific">Acorus calamus</name>
    <name type="common">Sweet flag</name>
    <dbReference type="NCBI Taxonomy" id="4465"/>
    <lineage>
        <taxon>Eukaryota</taxon>
        <taxon>Viridiplantae</taxon>
        <taxon>Streptophyta</taxon>
        <taxon>Embryophyta</taxon>
        <taxon>Tracheophyta</taxon>
        <taxon>Spermatophyta</taxon>
        <taxon>Magnoliopsida</taxon>
        <taxon>Liliopsida</taxon>
        <taxon>Acoraceae</taxon>
        <taxon>Acorus</taxon>
    </lineage>
</organism>
<dbReference type="InterPro" id="IPR013083">
    <property type="entry name" value="Znf_RING/FYVE/PHD"/>
</dbReference>
<dbReference type="SUPFAM" id="SSF57850">
    <property type="entry name" value="RING/U-box"/>
    <property type="match status" value="1"/>
</dbReference>
<dbReference type="GO" id="GO:0008270">
    <property type="term" value="F:zinc ion binding"/>
    <property type="evidence" value="ECO:0007669"/>
    <property type="project" value="UniProtKB-KW"/>
</dbReference>
<dbReference type="Gene3D" id="3.30.40.10">
    <property type="entry name" value="Zinc/RING finger domain, C3HC4 (zinc finger)"/>
    <property type="match status" value="1"/>
</dbReference>
<feature type="transmembrane region" description="Helical" evidence="5">
    <location>
        <begin position="312"/>
        <end position="333"/>
    </location>
</feature>
<keyword evidence="8" id="KW-1185">Reference proteome</keyword>
<keyword evidence="1" id="KW-0479">Metal-binding</keyword>
<reference evidence="7" key="2">
    <citation type="submission" date="2023-06" db="EMBL/GenBank/DDBJ databases">
        <authorList>
            <person name="Ma L."/>
            <person name="Liu K.-W."/>
            <person name="Li Z."/>
            <person name="Hsiao Y.-Y."/>
            <person name="Qi Y."/>
            <person name="Fu T."/>
            <person name="Tang G."/>
            <person name="Zhang D."/>
            <person name="Sun W.-H."/>
            <person name="Liu D.-K."/>
            <person name="Li Y."/>
            <person name="Chen G.-Z."/>
            <person name="Liu X.-D."/>
            <person name="Liao X.-Y."/>
            <person name="Jiang Y.-T."/>
            <person name="Yu X."/>
            <person name="Hao Y."/>
            <person name="Huang J."/>
            <person name="Zhao X.-W."/>
            <person name="Ke S."/>
            <person name="Chen Y.-Y."/>
            <person name="Wu W.-L."/>
            <person name="Hsu J.-L."/>
            <person name="Lin Y.-F."/>
            <person name="Huang M.-D."/>
            <person name="Li C.-Y."/>
            <person name="Huang L."/>
            <person name="Wang Z.-W."/>
            <person name="Zhao X."/>
            <person name="Zhong W.-Y."/>
            <person name="Peng D.-H."/>
            <person name="Ahmad S."/>
            <person name="Lan S."/>
            <person name="Zhang J.-S."/>
            <person name="Tsai W.-C."/>
            <person name="Van De Peer Y."/>
            <person name="Liu Z.-J."/>
        </authorList>
    </citation>
    <scope>NUCLEOTIDE SEQUENCE</scope>
    <source>
        <strain evidence="7">CP</strain>
        <tissue evidence="7">Leaves</tissue>
    </source>
</reference>
<accession>A0AAV9ERV3</accession>
<dbReference type="SMART" id="SM00744">
    <property type="entry name" value="RINGv"/>
    <property type="match status" value="1"/>
</dbReference>
<evidence type="ECO:0000256" key="1">
    <source>
        <dbReference type="ARBA" id="ARBA00022723"/>
    </source>
</evidence>
<evidence type="ECO:0000259" key="6">
    <source>
        <dbReference type="PROSITE" id="PS51292"/>
    </source>
</evidence>
<evidence type="ECO:0000313" key="8">
    <source>
        <dbReference type="Proteomes" id="UP001180020"/>
    </source>
</evidence>
<feature type="transmembrane region" description="Helical" evidence="5">
    <location>
        <begin position="281"/>
        <end position="300"/>
    </location>
</feature>
<keyword evidence="3" id="KW-0862">Zinc</keyword>
<feature type="region of interest" description="Disordered" evidence="4">
    <location>
        <begin position="112"/>
        <end position="134"/>
    </location>
</feature>
<evidence type="ECO:0000256" key="4">
    <source>
        <dbReference type="SAM" id="MobiDB-lite"/>
    </source>
</evidence>
<reference evidence="7" key="1">
    <citation type="journal article" date="2023" name="Nat. Commun.">
        <title>Diploid and tetraploid genomes of Acorus and the evolution of monocots.</title>
        <authorList>
            <person name="Ma L."/>
            <person name="Liu K.W."/>
            <person name="Li Z."/>
            <person name="Hsiao Y.Y."/>
            <person name="Qi Y."/>
            <person name="Fu T."/>
            <person name="Tang G.D."/>
            <person name="Zhang D."/>
            <person name="Sun W.H."/>
            <person name="Liu D.K."/>
            <person name="Li Y."/>
            <person name="Chen G.Z."/>
            <person name="Liu X.D."/>
            <person name="Liao X.Y."/>
            <person name="Jiang Y.T."/>
            <person name="Yu X."/>
            <person name="Hao Y."/>
            <person name="Huang J."/>
            <person name="Zhao X.W."/>
            <person name="Ke S."/>
            <person name="Chen Y.Y."/>
            <person name="Wu W.L."/>
            <person name="Hsu J.L."/>
            <person name="Lin Y.F."/>
            <person name="Huang M.D."/>
            <person name="Li C.Y."/>
            <person name="Huang L."/>
            <person name="Wang Z.W."/>
            <person name="Zhao X."/>
            <person name="Zhong W.Y."/>
            <person name="Peng D.H."/>
            <person name="Ahmad S."/>
            <person name="Lan S."/>
            <person name="Zhang J.S."/>
            <person name="Tsai W.C."/>
            <person name="Van de Peer Y."/>
            <person name="Liu Z.J."/>
        </authorList>
    </citation>
    <scope>NUCLEOTIDE SEQUENCE</scope>
    <source>
        <strain evidence="7">CP</strain>
    </source>
</reference>
<feature type="region of interest" description="Disordered" evidence="4">
    <location>
        <begin position="1"/>
        <end position="55"/>
    </location>
</feature>
<keyword evidence="5" id="KW-0472">Membrane</keyword>
<dbReference type="PANTHER" id="PTHR46158">
    <property type="entry name" value="OS02G0165000 PROTEIN"/>
    <property type="match status" value="1"/>
</dbReference>
<dbReference type="PROSITE" id="PS51292">
    <property type="entry name" value="ZF_RING_CH"/>
    <property type="match status" value="1"/>
</dbReference>
<protein>
    <recommendedName>
        <fullName evidence="6">RING-CH-type domain-containing protein</fullName>
    </recommendedName>
</protein>
<gene>
    <name evidence="7" type="ORF">QJS10_CPA05g00549</name>
</gene>
<keyword evidence="5" id="KW-0812">Transmembrane</keyword>
<evidence type="ECO:0000256" key="5">
    <source>
        <dbReference type="SAM" id="Phobius"/>
    </source>
</evidence>
<dbReference type="Proteomes" id="UP001180020">
    <property type="component" value="Unassembled WGS sequence"/>
</dbReference>
<dbReference type="PANTHER" id="PTHR46158:SF11">
    <property type="entry name" value="ZINC FINGER PROTEIN"/>
    <property type="match status" value="1"/>
</dbReference>
<name>A0AAV9ERV3_ACOCL</name>
<keyword evidence="2" id="KW-0863">Zinc-finger</keyword>
<sequence length="408" mass="45135">MEGEAVSTEVDEASTSTDPQKADHQGAVSANDEAIHVKPSVRSSSKGGSSIGGFLRGQSFKNRVAVPDGERSSLLFPEPGARPDSRTVPENAILSNFVGALSWKRCASLPVRTTSNLSPSSSSTAREAEKQPFRNRTIPEKVARSLSVPTRNIVIRRSGSIHSPKEHVQTNTANGQINPTHMEDDDEEIPEEDAVCRICLIGLNEGGKWLKMECSCRGALRLIHEECAVRWFSIKGNKKCDVCKQEVLNLPVTLLMVQSTAQRDNIQHRVRQSSDSQWSRSWPDVAILVLISTMCYFFFLEQLLVSDLKSQAIIFAAPISFSLGLLSSIFAVFLASKDYVWAFSAFQFSLLVTFLHLFYSTLRLKVFYAIPFASFAGFGISLAVNAFFLHLFAWRARVARAQENTNPA</sequence>
<dbReference type="InterPro" id="IPR011016">
    <property type="entry name" value="Znf_RING-CH"/>
</dbReference>
<dbReference type="AlphaFoldDB" id="A0AAV9ERV3"/>
<dbReference type="CDD" id="cd16495">
    <property type="entry name" value="RING_CH-C4HC3_MARCH"/>
    <property type="match status" value="1"/>
</dbReference>
<keyword evidence="5" id="KW-1133">Transmembrane helix</keyword>
<feature type="compositionally biased region" description="Low complexity" evidence="4">
    <location>
        <begin position="113"/>
        <end position="124"/>
    </location>
</feature>
<dbReference type="EMBL" id="JAUJYO010000005">
    <property type="protein sequence ID" value="KAK1316047.1"/>
    <property type="molecule type" value="Genomic_DNA"/>
</dbReference>
<feature type="transmembrane region" description="Helical" evidence="5">
    <location>
        <begin position="339"/>
        <end position="359"/>
    </location>
</feature>
<evidence type="ECO:0000256" key="2">
    <source>
        <dbReference type="ARBA" id="ARBA00022771"/>
    </source>
</evidence>
<dbReference type="Pfam" id="PF12906">
    <property type="entry name" value="RINGv"/>
    <property type="match status" value="1"/>
</dbReference>